<protein>
    <recommendedName>
        <fullName evidence="6">Major facilitator superfamily (MFS) profile domain-containing protein</fullName>
    </recommendedName>
</protein>
<evidence type="ECO:0000256" key="4">
    <source>
        <dbReference type="ARBA" id="ARBA00023136"/>
    </source>
</evidence>
<dbReference type="Pfam" id="PF07690">
    <property type="entry name" value="MFS_1"/>
    <property type="match status" value="1"/>
</dbReference>
<dbReference type="GO" id="GO:0022857">
    <property type="term" value="F:transmembrane transporter activity"/>
    <property type="evidence" value="ECO:0007669"/>
    <property type="project" value="InterPro"/>
</dbReference>
<feature type="transmembrane region" description="Helical" evidence="5">
    <location>
        <begin position="51"/>
        <end position="70"/>
    </location>
</feature>
<dbReference type="OrthoDB" id="3066029at2759"/>
<dbReference type="SUPFAM" id="SSF103473">
    <property type="entry name" value="MFS general substrate transporter"/>
    <property type="match status" value="1"/>
</dbReference>
<feature type="domain" description="Major facilitator superfamily (MFS) profile" evidence="6">
    <location>
        <begin position="1"/>
        <end position="310"/>
    </location>
</feature>
<dbReference type="PROSITE" id="PS50850">
    <property type="entry name" value="MFS"/>
    <property type="match status" value="1"/>
</dbReference>
<dbReference type="AlphaFoldDB" id="A0A1J8QKH7"/>
<feature type="transmembrane region" description="Helical" evidence="5">
    <location>
        <begin position="20"/>
        <end position="39"/>
    </location>
</feature>
<reference evidence="7 8" key="1">
    <citation type="submission" date="2016-03" db="EMBL/GenBank/DDBJ databases">
        <title>Comparative genomics of the ectomycorrhizal sister species Rhizopogon vinicolor and Rhizopogon vesiculosus (Basidiomycota: Boletales) reveals a divergence of the mating type B locus.</title>
        <authorList>
            <person name="Mujic A.B."/>
            <person name="Kuo A."/>
            <person name="Tritt A."/>
            <person name="Lipzen A."/>
            <person name="Chen C."/>
            <person name="Johnson J."/>
            <person name="Sharma A."/>
            <person name="Barry K."/>
            <person name="Grigoriev I.V."/>
            <person name="Spatafora J.W."/>
        </authorList>
    </citation>
    <scope>NUCLEOTIDE SEQUENCE [LARGE SCALE GENOMIC DNA]</scope>
    <source>
        <strain evidence="7 8">AM-OR11-056</strain>
    </source>
</reference>
<dbReference type="InterPro" id="IPR011701">
    <property type="entry name" value="MFS"/>
</dbReference>
<dbReference type="PANTHER" id="PTHR23502">
    <property type="entry name" value="MAJOR FACILITATOR SUPERFAMILY"/>
    <property type="match status" value="1"/>
</dbReference>
<dbReference type="STRING" id="180088.A0A1J8QKH7"/>
<dbReference type="InterPro" id="IPR020846">
    <property type="entry name" value="MFS_dom"/>
</dbReference>
<dbReference type="EMBL" id="LVVM01004727">
    <property type="protein sequence ID" value="OJA12284.1"/>
    <property type="molecule type" value="Genomic_DNA"/>
</dbReference>
<keyword evidence="3 5" id="KW-1133">Transmembrane helix</keyword>
<evidence type="ECO:0000256" key="5">
    <source>
        <dbReference type="SAM" id="Phobius"/>
    </source>
</evidence>
<feature type="transmembrane region" description="Helical" evidence="5">
    <location>
        <begin position="193"/>
        <end position="214"/>
    </location>
</feature>
<feature type="transmembrane region" description="Helical" evidence="5">
    <location>
        <begin position="381"/>
        <end position="397"/>
    </location>
</feature>
<feature type="transmembrane region" description="Helical" evidence="5">
    <location>
        <begin position="109"/>
        <end position="132"/>
    </location>
</feature>
<feature type="transmembrane region" description="Helical" evidence="5">
    <location>
        <begin position="285"/>
        <end position="309"/>
    </location>
</feature>
<proteinExistence type="predicted"/>
<feature type="transmembrane region" description="Helical" evidence="5">
    <location>
        <begin position="321"/>
        <end position="340"/>
    </location>
</feature>
<comment type="caution">
    <text evidence="7">The sequence shown here is derived from an EMBL/GenBank/DDBJ whole genome shotgun (WGS) entry which is preliminary data.</text>
</comment>
<gene>
    <name evidence="7" type="ORF">AZE42_11055</name>
</gene>
<name>A0A1J8QKH7_9AGAM</name>
<keyword evidence="4 5" id="KW-0472">Membrane</keyword>
<dbReference type="InterPro" id="IPR036259">
    <property type="entry name" value="MFS_trans_sf"/>
</dbReference>
<evidence type="ECO:0000256" key="1">
    <source>
        <dbReference type="ARBA" id="ARBA00004141"/>
    </source>
</evidence>
<feature type="transmembrane region" description="Helical" evidence="5">
    <location>
        <begin position="220"/>
        <end position="241"/>
    </location>
</feature>
<evidence type="ECO:0000256" key="3">
    <source>
        <dbReference type="ARBA" id="ARBA00022989"/>
    </source>
</evidence>
<sequence length="399" mass="42524">MSLGAGVVSDIYKLEERGTGMGIFFGATLSGLAIAPLIGGAAAQYWSWRNLHYSIAAWGLLEMLLIYISFPETSHPGTIGIEKVTPRRRFHIPCVNPLRSLWLLRSPNLFATTLASSLVLISDYVLLIPLAYTIGVRYGITNEAIIGACFLPNGLGNFLGSPVAGRVSDIVVRKWRVRRKGVWYPEDRLRATWIGGLFMVPLSIGASGLLTAYVSGPIGLSLNLLCLFINGMGVDFVMSPISSYNVDVVHSRSAEISAAHAATRSLIISAATTLVIPSIERIGVAWTNIIAAVLALVGQGIIFLTIRLLAAYVNGPIGLSLHLLCLFFNGMGVDFVLGPISSYNVDVVHSRSAEISAAHTATRSLVISAATTLVIPSIERIGVAWTSIIAAVLALVGQG</sequence>
<accession>A0A1J8QKH7</accession>
<keyword evidence="2 5" id="KW-0812">Transmembrane</keyword>
<dbReference type="GO" id="GO:0005886">
    <property type="term" value="C:plasma membrane"/>
    <property type="evidence" value="ECO:0007669"/>
    <property type="project" value="TreeGrafter"/>
</dbReference>
<dbReference type="Gene3D" id="1.20.1250.20">
    <property type="entry name" value="MFS general substrate transporter like domains"/>
    <property type="match status" value="1"/>
</dbReference>
<comment type="subcellular location">
    <subcellularLocation>
        <location evidence="1">Membrane</location>
        <topology evidence="1">Multi-pass membrane protein</topology>
    </subcellularLocation>
</comment>
<evidence type="ECO:0000313" key="8">
    <source>
        <dbReference type="Proteomes" id="UP000183567"/>
    </source>
</evidence>
<evidence type="ECO:0000256" key="2">
    <source>
        <dbReference type="ARBA" id="ARBA00022692"/>
    </source>
</evidence>
<keyword evidence="8" id="KW-1185">Reference proteome</keyword>
<organism evidence="7 8">
    <name type="scientific">Rhizopogon vesiculosus</name>
    <dbReference type="NCBI Taxonomy" id="180088"/>
    <lineage>
        <taxon>Eukaryota</taxon>
        <taxon>Fungi</taxon>
        <taxon>Dikarya</taxon>
        <taxon>Basidiomycota</taxon>
        <taxon>Agaricomycotina</taxon>
        <taxon>Agaricomycetes</taxon>
        <taxon>Agaricomycetidae</taxon>
        <taxon>Boletales</taxon>
        <taxon>Suillineae</taxon>
        <taxon>Rhizopogonaceae</taxon>
        <taxon>Rhizopogon</taxon>
    </lineage>
</organism>
<evidence type="ECO:0000313" key="7">
    <source>
        <dbReference type="EMBL" id="OJA12284.1"/>
    </source>
</evidence>
<evidence type="ECO:0000259" key="6">
    <source>
        <dbReference type="PROSITE" id="PS50850"/>
    </source>
</evidence>
<dbReference type="PANTHER" id="PTHR23502:SF64">
    <property type="entry name" value="TRANSPORTER, PUTATIVE (AFU_ORTHOLOGUE AFUA_3G11760)-RELATED"/>
    <property type="match status" value="1"/>
</dbReference>
<dbReference type="Proteomes" id="UP000183567">
    <property type="component" value="Unassembled WGS sequence"/>
</dbReference>